<keyword evidence="5 8" id="KW-1133">Transmembrane helix</keyword>
<dbReference type="EMBL" id="SNXZ01000006">
    <property type="protein sequence ID" value="TDP93642.1"/>
    <property type="molecule type" value="Genomic_DNA"/>
</dbReference>
<feature type="transmembrane region" description="Helical" evidence="8">
    <location>
        <begin position="63"/>
        <end position="83"/>
    </location>
</feature>
<evidence type="ECO:0000256" key="2">
    <source>
        <dbReference type="ARBA" id="ARBA00022448"/>
    </source>
</evidence>
<feature type="region of interest" description="Disordered" evidence="7">
    <location>
        <begin position="435"/>
        <end position="467"/>
    </location>
</feature>
<keyword evidence="3" id="KW-1003">Cell membrane</keyword>
<dbReference type="GO" id="GO:0006835">
    <property type="term" value="P:dicarboxylic acid transport"/>
    <property type="evidence" value="ECO:0007669"/>
    <property type="project" value="TreeGrafter"/>
</dbReference>
<feature type="transmembrane region" description="Helical" evidence="8">
    <location>
        <begin position="245"/>
        <end position="268"/>
    </location>
</feature>
<feature type="transmembrane region" description="Helical" evidence="8">
    <location>
        <begin position="356"/>
        <end position="379"/>
    </location>
</feature>
<sequence>MSDTPPPTATEAPVTQRRGSRLNLIFGIATLVALVLGALLGWIAKTTDASWLVTTLDRIGTIFTNLLQFTVVPLVFTAIVVGINSLRQFGGTRTAARLGGKTVAWFATTSLIAVLIGIAIGVIGSPGSGMAPLKPSQATLDKLADRSQGDWWQVLTNIVPDNFFSPFAEGEVLQVVFLALIVGVATFALGEKAAPFVTVNRAVFDVIQKILGWIIRLAPIGVLGLIGTAFATYGNEFVKPLFSLIASVYIGTLIVLFVVYPILLRFVGHVSPLMFFRKAWTALEFAFVSRSSGATLPLSRQTAVNLGVEPGYAGFAVPLGTTTKMDGCAAVYPAVATIFIANLFGIHLSFWQYVGIVLVAVFGALATAGTTGWFTMLTLTLSTIGLPPEVIATGVAIVYGIDPILDMMRTATNVAGQITVPVLVARSEGLLDDEVLNTPTPPPLLGGEQVEPKPRVEEREVRETASV</sequence>
<evidence type="ECO:0000256" key="6">
    <source>
        <dbReference type="ARBA" id="ARBA00023136"/>
    </source>
</evidence>
<dbReference type="Proteomes" id="UP000295444">
    <property type="component" value="Unassembled WGS sequence"/>
</dbReference>
<comment type="caution">
    <text evidence="9">The sequence shown here is derived from an EMBL/GenBank/DDBJ whole genome shotgun (WGS) entry which is preliminary data.</text>
</comment>
<organism evidence="9 10">
    <name type="scientific">Labedaea rhizosphaerae</name>
    <dbReference type="NCBI Taxonomy" id="598644"/>
    <lineage>
        <taxon>Bacteria</taxon>
        <taxon>Bacillati</taxon>
        <taxon>Actinomycetota</taxon>
        <taxon>Actinomycetes</taxon>
        <taxon>Pseudonocardiales</taxon>
        <taxon>Pseudonocardiaceae</taxon>
        <taxon>Labedaea</taxon>
    </lineage>
</organism>
<evidence type="ECO:0000313" key="9">
    <source>
        <dbReference type="EMBL" id="TDP93642.1"/>
    </source>
</evidence>
<name>A0A4R6S255_LABRH</name>
<protein>
    <submittedName>
        <fullName evidence="9">Na+/H+-dicarboxylate symporter</fullName>
    </submittedName>
</protein>
<dbReference type="SUPFAM" id="SSF118215">
    <property type="entry name" value="Proton glutamate symport protein"/>
    <property type="match status" value="1"/>
</dbReference>
<evidence type="ECO:0000256" key="8">
    <source>
        <dbReference type="SAM" id="Phobius"/>
    </source>
</evidence>
<reference evidence="9 10" key="1">
    <citation type="submission" date="2019-03" db="EMBL/GenBank/DDBJ databases">
        <title>Genomic Encyclopedia of Type Strains, Phase IV (KMG-IV): sequencing the most valuable type-strain genomes for metagenomic binning, comparative biology and taxonomic classification.</title>
        <authorList>
            <person name="Goeker M."/>
        </authorList>
    </citation>
    <scope>NUCLEOTIDE SEQUENCE [LARGE SCALE GENOMIC DNA]</scope>
    <source>
        <strain evidence="9 10">DSM 45361</strain>
    </source>
</reference>
<keyword evidence="4 8" id="KW-0812">Transmembrane</keyword>
<evidence type="ECO:0000256" key="5">
    <source>
        <dbReference type="ARBA" id="ARBA00022989"/>
    </source>
</evidence>
<dbReference type="Gene3D" id="1.10.3860.10">
    <property type="entry name" value="Sodium:dicarboxylate symporter"/>
    <property type="match status" value="1"/>
</dbReference>
<dbReference type="AlphaFoldDB" id="A0A4R6S255"/>
<evidence type="ECO:0000256" key="3">
    <source>
        <dbReference type="ARBA" id="ARBA00022475"/>
    </source>
</evidence>
<keyword evidence="10" id="KW-1185">Reference proteome</keyword>
<gene>
    <name evidence="9" type="ORF">EV186_10636</name>
</gene>
<feature type="transmembrane region" description="Helical" evidence="8">
    <location>
        <begin position="103"/>
        <end position="124"/>
    </location>
</feature>
<dbReference type="GO" id="GO:0005886">
    <property type="term" value="C:plasma membrane"/>
    <property type="evidence" value="ECO:0007669"/>
    <property type="project" value="UniProtKB-SubCell"/>
</dbReference>
<feature type="compositionally biased region" description="Basic and acidic residues" evidence="7">
    <location>
        <begin position="450"/>
        <end position="467"/>
    </location>
</feature>
<comment type="subcellular location">
    <subcellularLocation>
        <location evidence="1">Cell membrane</location>
        <topology evidence="1">Multi-pass membrane protein</topology>
    </subcellularLocation>
</comment>
<keyword evidence="2" id="KW-0813">Transport</keyword>
<dbReference type="Pfam" id="PF00375">
    <property type="entry name" value="SDF"/>
    <property type="match status" value="1"/>
</dbReference>
<dbReference type="InterPro" id="IPR036458">
    <property type="entry name" value="Na:dicarbo_symporter_sf"/>
</dbReference>
<feature type="transmembrane region" description="Helical" evidence="8">
    <location>
        <begin position="329"/>
        <end position="350"/>
    </location>
</feature>
<evidence type="ECO:0000256" key="1">
    <source>
        <dbReference type="ARBA" id="ARBA00004651"/>
    </source>
</evidence>
<dbReference type="PANTHER" id="PTHR42865:SF7">
    <property type="entry name" value="PROTON_GLUTAMATE-ASPARTATE SYMPORTER"/>
    <property type="match status" value="1"/>
</dbReference>
<evidence type="ECO:0000256" key="7">
    <source>
        <dbReference type="SAM" id="MobiDB-lite"/>
    </source>
</evidence>
<evidence type="ECO:0000256" key="4">
    <source>
        <dbReference type="ARBA" id="ARBA00022692"/>
    </source>
</evidence>
<keyword evidence="6 8" id="KW-0472">Membrane</keyword>
<dbReference type="InterPro" id="IPR001991">
    <property type="entry name" value="Na-dicarboxylate_symporter"/>
</dbReference>
<feature type="transmembrane region" description="Helical" evidence="8">
    <location>
        <begin position="172"/>
        <end position="190"/>
    </location>
</feature>
<dbReference type="GO" id="GO:0015293">
    <property type="term" value="F:symporter activity"/>
    <property type="evidence" value="ECO:0007669"/>
    <property type="project" value="UniProtKB-KW"/>
</dbReference>
<dbReference type="OrthoDB" id="9766690at2"/>
<accession>A0A4R6S255</accession>
<dbReference type="PRINTS" id="PR00173">
    <property type="entry name" value="EDTRNSPORT"/>
</dbReference>
<proteinExistence type="predicted"/>
<dbReference type="PANTHER" id="PTHR42865">
    <property type="entry name" value="PROTON/GLUTAMATE-ASPARTATE SYMPORTER"/>
    <property type="match status" value="1"/>
</dbReference>
<evidence type="ECO:0000313" key="10">
    <source>
        <dbReference type="Proteomes" id="UP000295444"/>
    </source>
</evidence>
<feature type="transmembrane region" description="Helical" evidence="8">
    <location>
        <begin position="24"/>
        <end position="43"/>
    </location>
</feature>
<feature type="transmembrane region" description="Helical" evidence="8">
    <location>
        <begin position="210"/>
        <end position="233"/>
    </location>
</feature>